<evidence type="ECO:0000256" key="6">
    <source>
        <dbReference type="ARBA" id="ARBA00022837"/>
    </source>
</evidence>
<dbReference type="Pfam" id="PF08266">
    <property type="entry name" value="Cadherin_2"/>
    <property type="match status" value="1"/>
</dbReference>
<comment type="subcellular location">
    <subcellularLocation>
        <location evidence="1">Cell membrane</location>
        <topology evidence="1">Single-pass type I membrane protein</topology>
    </subcellularLocation>
</comment>
<dbReference type="GO" id="GO:0005509">
    <property type="term" value="F:calcium ion binding"/>
    <property type="evidence" value="ECO:0007669"/>
    <property type="project" value="UniProtKB-UniRule"/>
</dbReference>
<keyword evidence="3 13" id="KW-0812">Transmembrane</keyword>
<dbReference type="FunFam" id="2.60.40.60:FF:000005">
    <property type="entry name" value="Protocadherin 9"/>
    <property type="match status" value="2"/>
</dbReference>
<evidence type="ECO:0000256" key="3">
    <source>
        <dbReference type="ARBA" id="ARBA00022692"/>
    </source>
</evidence>
<dbReference type="FunFam" id="2.60.40.60:FF:000004">
    <property type="entry name" value="Protocadherin 1 gamma 2"/>
    <property type="match status" value="1"/>
</dbReference>
<sequence>MTMSPNEFLLGTVTILALLSLRHAQETKFIAYQLTEEQRPSTLVGDIVKDAQLRTFYDAETIASFHFHLLTRTDTQLGSYFLIEETTGLLRTSEVIDRDRICSKHSECVVKLDVAIKPVRYFQVIKVTVNIVDINDNRPIFNDESVSLAVSESVLVGASYPLPHAIDADSTVFGVQRYTLRPDGSDDHFKLQGTNDTKGSGDLRLVLKKRLDRETQAFHLLTVVAFDGGNPAKSGRLNIQIRVLDSNDNNPRFTNETYEVNIYENLPIDTVITKVKAVDADSGANALVTYRFSRSTTVAYNNLFHLDNTTGVIRVKSLIDREVKDTYTLDVVAEDKGVDPLAAYARVIVHVRDINDHAPEITVNALTSSGHAQVPEDAPVGTFVAHIAVSDPDDGVNGEFLCSLQSTHFDLQSLYTGEYKVVTSQTFDMKVQSEYHLNLVCTDTGSLPQVGTKHIAVTVLDVNDHCPEFSQDIYLATVWENKELQSHVTQIDASDADEGANGMVRFMLHPRGHKGDLLVINATSGVIQTNHVFDHEHEQTYEFLIVASDFGDPACSSTATLSLSVADINDERPMFAKNRYEFGTFENQPLGTEIGTVVAFDKDSAPFNKITYSFEENVGTSDVFRVDPDTGRITSSALLDTEVRSSYSLVLLAANPDSEPTMAASTYILIRVVDRNDNAPIIDFPLMQNHTFEIDSVVDVGHIITTIRAHDPDMGLNAVLRYAIADGNEEETFTINPHTGVLSSDKDLTDFGDWLFSLTVLVQDSGSPQLSNSVDVNIFINGPLTRSSIHSGSSSDNDNLVLVVCITVVTLLFVIIALVVIVILRRRWRLLHLVSKHNYNCRIEASRALAANVDRSPKVSSEIETPRQNNRSGSHSTGDNAGFSAAPKLSGHLSQRSFENPSPNSTFQNALASHPATPPPLPPHARRSLSPHRHCEPHPPPSAAICQQSGAYSKAQLNGLEDPRRRLLYSLPQEGSVTPLTEMQLQVHNKVQLAEPDHNSDRGSLTDSGRGPSEEGEGHHITFDPDIPRRISPKKVVTFCLPDAELEPFSRPEIPRTCVAERRLLKSDGVPYSEPYCMLGYKQNLPVVDPGSPCSSLQCIGDMIGQNFQRCIDANEHVNVPTICCVADRYSTEVRQTEDDMFKKDDDCSTDCLSDDDTTTSGSYVVDLNDVAEVVGMYGHDTMV</sequence>
<evidence type="ECO:0000256" key="9">
    <source>
        <dbReference type="ARBA" id="ARBA00023136"/>
    </source>
</evidence>
<dbReference type="PANTHER" id="PTHR24028">
    <property type="entry name" value="CADHERIN-87A"/>
    <property type="match status" value="1"/>
</dbReference>
<dbReference type="AlphaFoldDB" id="A0AAD9KJL4"/>
<dbReference type="PROSITE" id="PS50268">
    <property type="entry name" value="CADHERIN_2"/>
    <property type="match status" value="7"/>
</dbReference>
<evidence type="ECO:0000256" key="14">
    <source>
        <dbReference type="SAM" id="SignalP"/>
    </source>
</evidence>
<evidence type="ECO:0000256" key="12">
    <source>
        <dbReference type="SAM" id="MobiDB-lite"/>
    </source>
</evidence>
<feature type="signal peptide" evidence="14">
    <location>
        <begin position="1"/>
        <end position="24"/>
    </location>
</feature>
<keyword evidence="7" id="KW-0130">Cell adhesion</keyword>
<evidence type="ECO:0000256" key="11">
    <source>
        <dbReference type="PROSITE-ProRule" id="PRU00043"/>
    </source>
</evidence>
<dbReference type="EMBL" id="JAODUO010000928">
    <property type="protein sequence ID" value="KAK2172788.1"/>
    <property type="molecule type" value="Genomic_DNA"/>
</dbReference>
<feature type="compositionally biased region" description="Basic and acidic residues" evidence="12">
    <location>
        <begin position="1012"/>
        <end position="1027"/>
    </location>
</feature>
<keyword evidence="5" id="KW-0677">Repeat</keyword>
<evidence type="ECO:0000256" key="8">
    <source>
        <dbReference type="ARBA" id="ARBA00022989"/>
    </source>
</evidence>
<reference evidence="16" key="1">
    <citation type="journal article" date="2023" name="Mol. Biol. Evol.">
        <title>Third-Generation Sequencing Reveals the Adaptive Role of the Epigenome in Three Deep-Sea Polychaetes.</title>
        <authorList>
            <person name="Perez M."/>
            <person name="Aroh O."/>
            <person name="Sun Y."/>
            <person name="Lan Y."/>
            <person name="Juniper S.K."/>
            <person name="Young C.R."/>
            <person name="Angers B."/>
            <person name="Qian P.Y."/>
        </authorList>
    </citation>
    <scope>NUCLEOTIDE SEQUENCE</scope>
    <source>
        <strain evidence="16">R07B-5</strain>
    </source>
</reference>
<feature type="domain" description="Cadherin" evidence="15">
    <location>
        <begin position="576"/>
        <end position="682"/>
    </location>
</feature>
<keyword evidence="17" id="KW-1185">Reference proteome</keyword>
<keyword evidence="6 11" id="KW-0106">Calcium</keyword>
<dbReference type="GO" id="GO:0005886">
    <property type="term" value="C:plasma membrane"/>
    <property type="evidence" value="ECO:0007669"/>
    <property type="project" value="UniProtKB-SubCell"/>
</dbReference>
<feature type="domain" description="Cadherin" evidence="15">
    <location>
        <begin position="26"/>
        <end position="141"/>
    </location>
</feature>
<dbReference type="InterPro" id="IPR020894">
    <property type="entry name" value="Cadherin_CS"/>
</dbReference>
<dbReference type="FunFam" id="2.60.40.60:FF:000020">
    <property type="entry name" value="Dachsous cadherin-related 1b"/>
    <property type="match status" value="1"/>
</dbReference>
<dbReference type="Proteomes" id="UP001209878">
    <property type="component" value="Unassembled WGS sequence"/>
</dbReference>
<feature type="domain" description="Cadherin" evidence="15">
    <location>
        <begin position="254"/>
        <end position="361"/>
    </location>
</feature>
<dbReference type="InterPro" id="IPR002126">
    <property type="entry name" value="Cadherin-like_dom"/>
</dbReference>
<feature type="compositionally biased region" description="Polar residues" evidence="12">
    <location>
        <begin position="892"/>
        <end position="909"/>
    </location>
</feature>
<keyword evidence="2" id="KW-1003">Cell membrane</keyword>
<dbReference type="PANTHER" id="PTHR24028:SF146">
    <property type="entry name" value="CADHERIN 96CB, ISOFORM D-RELATED"/>
    <property type="match status" value="1"/>
</dbReference>
<feature type="domain" description="Cadherin" evidence="15">
    <location>
        <begin position="686"/>
        <end position="780"/>
    </location>
</feature>
<evidence type="ECO:0000256" key="1">
    <source>
        <dbReference type="ARBA" id="ARBA00004251"/>
    </source>
</evidence>
<keyword evidence="8 13" id="KW-1133">Transmembrane helix</keyword>
<dbReference type="FunFam" id="2.60.40.60:FF:000092">
    <property type="entry name" value="Protocadherin 8"/>
    <property type="match status" value="1"/>
</dbReference>
<evidence type="ECO:0000256" key="5">
    <source>
        <dbReference type="ARBA" id="ARBA00022737"/>
    </source>
</evidence>
<dbReference type="CDD" id="cd11304">
    <property type="entry name" value="Cadherin_repeat"/>
    <property type="match status" value="7"/>
</dbReference>
<dbReference type="PRINTS" id="PR00205">
    <property type="entry name" value="CADHERIN"/>
</dbReference>
<feature type="region of interest" description="Disordered" evidence="12">
    <location>
        <begin position="992"/>
        <end position="1027"/>
    </location>
</feature>
<dbReference type="GO" id="GO:0007156">
    <property type="term" value="P:homophilic cell adhesion via plasma membrane adhesion molecules"/>
    <property type="evidence" value="ECO:0007669"/>
    <property type="project" value="InterPro"/>
</dbReference>
<accession>A0AAD9KJL4</accession>
<dbReference type="SUPFAM" id="SSF49313">
    <property type="entry name" value="Cadherin-like"/>
    <property type="match status" value="6"/>
</dbReference>
<comment type="caution">
    <text evidence="16">The sequence shown here is derived from an EMBL/GenBank/DDBJ whole genome shotgun (WGS) entry which is preliminary data.</text>
</comment>
<dbReference type="InterPro" id="IPR013164">
    <property type="entry name" value="Cadherin_N"/>
</dbReference>
<feature type="transmembrane region" description="Helical" evidence="13">
    <location>
        <begin position="800"/>
        <end position="824"/>
    </location>
</feature>
<evidence type="ECO:0000256" key="4">
    <source>
        <dbReference type="ARBA" id="ARBA00022729"/>
    </source>
</evidence>
<evidence type="ECO:0000256" key="13">
    <source>
        <dbReference type="SAM" id="Phobius"/>
    </source>
</evidence>
<organism evidence="16 17">
    <name type="scientific">Ridgeia piscesae</name>
    <name type="common">Tubeworm</name>
    <dbReference type="NCBI Taxonomy" id="27915"/>
    <lineage>
        <taxon>Eukaryota</taxon>
        <taxon>Metazoa</taxon>
        <taxon>Spiralia</taxon>
        <taxon>Lophotrochozoa</taxon>
        <taxon>Annelida</taxon>
        <taxon>Polychaeta</taxon>
        <taxon>Sedentaria</taxon>
        <taxon>Canalipalpata</taxon>
        <taxon>Sabellida</taxon>
        <taxon>Siboglinidae</taxon>
        <taxon>Ridgeia</taxon>
    </lineage>
</organism>
<keyword evidence="4 14" id="KW-0732">Signal</keyword>
<dbReference type="Gene3D" id="2.60.40.60">
    <property type="entry name" value="Cadherins"/>
    <property type="match status" value="7"/>
</dbReference>
<protein>
    <recommendedName>
        <fullName evidence="15">Cadherin domain-containing protein</fullName>
    </recommendedName>
</protein>
<feature type="region of interest" description="Disordered" evidence="12">
    <location>
        <begin position="854"/>
        <end position="946"/>
    </location>
</feature>
<gene>
    <name evidence="16" type="ORF">NP493_929g00034</name>
</gene>
<dbReference type="InterPro" id="IPR015919">
    <property type="entry name" value="Cadherin-like_sf"/>
</dbReference>
<feature type="compositionally biased region" description="Polar residues" evidence="12">
    <location>
        <begin position="858"/>
        <end position="879"/>
    </location>
</feature>
<feature type="chain" id="PRO_5042242915" description="Cadherin domain-containing protein" evidence="14">
    <location>
        <begin position="25"/>
        <end position="1184"/>
    </location>
</feature>
<dbReference type="FunFam" id="2.60.40.60:FF:000007">
    <property type="entry name" value="Protocadherin alpha 2"/>
    <property type="match status" value="1"/>
</dbReference>
<evidence type="ECO:0000313" key="16">
    <source>
        <dbReference type="EMBL" id="KAK2172788.1"/>
    </source>
</evidence>
<dbReference type="Pfam" id="PF00028">
    <property type="entry name" value="Cadherin"/>
    <property type="match status" value="6"/>
</dbReference>
<evidence type="ECO:0000313" key="17">
    <source>
        <dbReference type="Proteomes" id="UP001209878"/>
    </source>
</evidence>
<feature type="domain" description="Cadherin" evidence="15">
    <location>
        <begin position="366"/>
        <end position="469"/>
    </location>
</feature>
<keyword evidence="9 13" id="KW-0472">Membrane</keyword>
<proteinExistence type="predicted"/>
<feature type="domain" description="Cadherin" evidence="15">
    <location>
        <begin position="470"/>
        <end position="575"/>
    </location>
</feature>
<dbReference type="InterPro" id="IPR050174">
    <property type="entry name" value="Protocadherin/Cadherin-CA"/>
</dbReference>
<keyword evidence="10" id="KW-0325">Glycoprotein</keyword>
<evidence type="ECO:0000256" key="7">
    <source>
        <dbReference type="ARBA" id="ARBA00022889"/>
    </source>
</evidence>
<evidence type="ECO:0000256" key="2">
    <source>
        <dbReference type="ARBA" id="ARBA00022475"/>
    </source>
</evidence>
<feature type="domain" description="Cadherin" evidence="15">
    <location>
        <begin position="142"/>
        <end position="253"/>
    </location>
</feature>
<name>A0AAD9KJL4_RIDPI</name>
<evidence type="ECO:0000256" key="10">
    <source>
        <dbReference type="ARBA" id="ARBA00023180"/>
    </source>
</evidence>
<dbReference type="SMART" id="SM00112">
    <property type="entry name" value="CA"/>
    <property type="match status" value="7"/>
</dbReference>
<evidence type="ECO:0000259" key="15">
    <source>
        <dbReference type="PROSITE" id="PS50268"/>
    </source>
</evidence>
<dbReference type="PROSITE" id="PS00232">
    <property type="entry name" value="CADHERIN_1"/>
    <property type="match status" value="4"/>
</dbReference>